<feature type="signal peptide" evidence="1">
    <location>
        <begin position="1"/>
        <end position="19"/>
    </location>
</feature>
<gene>
    <name evidence="2" type="ORF">H9642_16015</name>
</gene>
<sequence length="114" mass="13016">MFRIFMLALVLIGAPPALAHHGWSSYDSEQPLRLETEIIEVHYRNPHAELVIEHAGQQWRVILAPISRLNTRGLPESDLQVGQQIILEGYPRKDGSAELRAERITVNDRTVELR</sequence>
<evidence type="ECO:0000313" key="2">
    <source>
        <dbReference type="EMBL" id="MBD7978688.1"/>
    </source>
</evidence>
<feature type="chain" id="PRO_5045046920" description="DUF5666 domain-containing protein" evidence="1">
    <location>
        <begin position="20"/>
        <end position="114"/>
    </location>
</feature>
<protein>
    <recommendedName>
        <fullName evidence="4">DUF5666 domain-containing protein</fullName>
    </recommendedName>
</protein>
<name>A0ABR8TT64_9PSED</name>
<dbReference type="RefSeq" id="WP_251837473.1">
    <property type="nucleotide sequence ID" value="NZ_JACSQG010000011.1"/>
</dbReference>
<dbReference type="EMBL" id="JACSQG010000011">
    <property type="protein sequence ID" value="MBD7978688.1"/>
    <property type="molecule type" value="Genomic_DNA"/>
</dbReference>
<reference evidence="2 3" key="1">
    <citation type="submission" date="2020-08" db="EMBL/GenBank/DDBJ databases">
        <title>A Genomic Blueprint of the Chicken Gut Microbiome.</title>
        <authorList>
            <person name="Gilroy R."/>
            <person name="Ravi A."/>
            <person name="Getino M."/>
            <person name="Pursley I."/>
            <person name="Horton D.L."/>
            <person name="Alikhan N.-F."/>
            <person name="Baker D."/>
            <person name="Gharbi K."/>
            <person name="Hall N."/>
            <person name="Watson M."/>
            <person name="Adriaenssens E.M."/>
            <person name="Foster-Nyarko E."/>
            <person name="Jarju S."/>
            <person name="Secka A."/>
            <person name="Antonio M."/>
            <person name="Oren A."/>
            <person name="Chaudhuri R."/>
            <person name="La Ragione R.M."/>
            <person name="Hildebrand F."/>
            <person name="Pallen M.J."/>
        </authorList>
    </citation>
    <scope>NUCLEOTIDE SEQUENCE [LARGE SCALE GENOMIC DNA]</scope>
    <source>
        <strain evidence="2 3">Sa2CUA2</strain>
    </source>
</reference>
<evidence type="ECO:0000256" key="1">
    <source>
        <dbReference type="SAM" id="SignalP"/>
    </source>
</evidence>
<keyword evidence="1" id="KW-0732">Signal</keyword>
<accession>A0ABR8TT64</accession>
<dbReference type="Pfam" id="PF19649">
    <property type="entry name" value="DUF6152"/>
    <property type="match status" value="1"/>
</dbReference>
<dbReference type="Proteomes" id="UP000611945">
    <property type="component" value="Unassembled WGS sequence"/>
</dbReference>
<evidence type="ECO:0000313" key="3">
    <source>
        <dbReference type="Proteomes" id="UP000611945"/>
    </source>
</evidence>
<organism evidence="2 3">
    <name type="scientific">Serpens gallinarum</name>
    <dbReference type="NCBI Taxonomy" id="2763075"/>
    <lineage>
        <taxon>Bacteria</taxon>
        <taxon>Pseudomonadati</taxon>
        <taxon>Pseudomonadota</taxon>
        <taxon>Gammaproteobacteria</taxon>
        <taxon>Pseudomonadales</taxon>
        <taxon>Pseudomonadaceae</taxon>
        <taxon>Pseudomonas</taxon>
    </lineage>
</organism>
<proteinExistence type="predicted"/>
<evidence type="ECO:0008006" key="4">
    <source>
        <dbReference type="Google" id="ProtNLM"/>
    </source>
</evidence>
<comment type="caution">
    <text evidence="2">The sequence shown here is derived from an EMBL/GenBank/DDBJ whole genome shotgun (WGS) entry which is preliminary data.</text>
</comment>
<keyword evidence="3" id="KW-1185">Reference proteome</keyword>
<dbReference type="InterPro" id="IPR046150">
    <property type="entry name" value="DUF6152"/>
</dbReference>